<dbReference type="Pfam" id="PF14237">
    <property type="entry name" value="GYF_2"/>
    <property type="match status" value="1"/>
</dbReference>
<name>A0ABW0L381_9BURK</name>
<evidence type="ECO:0000313" key="2">
    <source>
        <dbReference type="EMBL" id="MFC5460174.1"/>
    </source>
</evidence>
<sequence>MTDETNKRTGTAEISADPPRRLMPVLFIGLGGTGMEVILRVRRRILHSTWGKGGSVRVNSLEEFPVAEFMHFDLDQNALLEDGRSSNTDPLAPLVKLPSQDRVVSGLDLLKYFRGPDDLHRYPHIASWCPLTQEKIRALQIDPTKGAGQIRSISRLYFYDNYRQTRDTIAQKLEHLKANRTNQAQLNKLGLEVDNEKVRIVVVGSVAGGTGSGSFLDMGWLAKRLGEKAFGGSGYEVQLMLFTPRGYAKANKDRTEANGYAALMELETCMRQFPKFVDTWSPEEGRQTLDPTPYSDIYIVESANMGRHALEDVKDMYEMVADALFEDLASEEFANRKRSIAVNQQQHKALPYHPPLQETYGEMKLKYNMGYSAFGQSTLDTQLSQRLDDQENRWAAAMLEAFFGVSTTDRSALEATDRQRDDFMQQHLKVDMVTFDRFPDFGARKELQALCAPFLDSRATDDLLADEHGSMEEGIQQKINALVETIKADRSNVKDWPRLLRERIPALEQDVIRNQDTTAATSEDRVARRHQQMVLEKQGIVTQKLYDYLDNREYGGLEFVLSLVELVKVAIDHPSTGLAAILEENGKRYQRVRDALKTNQVEETLRNISDAAKGGFLSGPDVKKAEAYLDDLKKDLGDYLRFHVRSVAAENAAEVLRRVSMYLGGRNGTDARGNALYTGLLEEFHLGRREVLAVGEEIRRTSATIADSSDKSHANYIYLPADISESPLPDGHALRAWAEDAFRDFEGSRKIFPMLRTAEGRAKLLVKLRAKAANARMSQNNNAAAATEDPLLKKLLAMDASQRQRVFSDFLRAAMPWIDANFADVPLKADRFKCLLGVMNPKDWDPLLGELRSMLPTYTGITADQLQLCKTGVPGRAICYCELSGFPLRVLRGLENWRASYRLVSKDWPLHTHIDPTQFVQPMVPTSEELKQNAYDFRLFLLAVMLRKLVRNPRKTIPPGQYQFDFGRGDWRDFGNERRFRIHGIDAEYRSHIEGAVNGTMDQLDAVQLAALAGLARYLQRETYAPSLSKDDTGVEKPVPGFANAIAGSLATELEQMARQRGVTAAEAQEVENKLCDWGEGWADVVRSFGRWTETVGDSVQDAYPWEIKAADADGSDRLKRRVRKEFFDAGWLRATLDEAAARSQPIQVTAPPAPPAPPPPPGVAPLSLPAVEYLLFIGGQNHGPYAVPLLKQWIASGQVSLATVAWRQGMAGWEPLSSLPEFGIHPGILVPPPPPPPPPPPTGM</sequence>
<dbReference type="Gene3D" id="3.40.50.1440">
    <property type="entry name" value="Tubulin/FtsZ, GTPase domain"/>
    <property type="match status" value="1"/>
</dbReference>
<proteinExistence type="predicted"/>
<dbReference type="EMBL" id="JBHSMU010000009">
    <property type="protein sequence ID" value="MFC5460174.1"/>
    <property type="molecule type" value="Genomic_DNA"/>
</dbReference>
<reference evidence="3" key="1">
    <citation type="journal article" date="2019" name="Int. J. Syst. Evol. Microbiol.">
        <title>The Global Catalogue of Microorganisms (GCM) 10K type strain sequencing project: providing services to taxonomists for standard genome sequencing and annotation.</title>
        <authorList>
            <consortium name="The Broad Institute Genomics Platform"/>
            <consortium name="The Broad Institute Genome Sequencing Center for Infectious Disease"/>
            <person name="Wu L."/>
            <person name="Ma J."/>
        </authorList>
    </citation>
    <scope>NUCLEOTIDE SEQUENCE [LARGE SCALE GENOMIC DNA]</scope>
    <source>
        <strain evidence="3">KACC 12649</strain>
    </source>
</reference>
<evidence type="ECO:0000259" key="1">
    <source>
        <dbReference type="Pfam" id="PF14237"/>
    </source>
</evidence>
<evidence type="ECO:0000313" key="3">
    <source>
        <dbReference type="Proteomes" id="UP001596050"/>
    </source>
</evidence>
<dbReference type="InterPro" id="IPR025640">
    <property type="entry name" value="GYF_2"/>
</dbReference>
<protein>
    <submittedName>
        <fullName evidence="2">Tubulin-like doman-containing protein</fullName>
    </submittedName>
</protein>
<keyword evidence="3" id="KW-1185">Reference proteome</keyword>
<comment type="caution">
    <text evidence="2">The sequence shown here is derived from an EMBL/GenBank/DDBJ whole genome shotgun (WGS) entry which is preliminary data.</text>
</comment>
<dbReference type="RefSeq" id="WP_379782774.1">
    <property type="nucleotide sequence ID" value="NZ_JBHSMU010000009.1"/>
</dbReference>
<dbReference type="InterPro" id="IPR025904">
    <property type="entry name" value="Tubulin-like"/>
</dbReference>
<dbReference type="Proteomes" id="UP001596050">
    <property type="component" value="Unassembled WGS sequence"/>
</dbReference>
<organism evidence="2 3">
    <name type="scientific">Massilia niabensis</name>
    <dbReference type="NCBI Taxonomy" id="544910"/>
    <lineage>
        <taxon>Bacteria</taxon>
        <taxon>Pseudomonadati</taxon>
        <taxon>Pseudomonadota</taxon>
        <taxon>Betaproteobacteria</taxon>
        <taxon>Burkholderiales</taxon>
        <taxon>Oxalobacteraceae</taxon>
        <taxon>Telluria group</taxon>
        <taxon>Massilia</taxon>
    </lineage>
</organism>
<dbReference type="InterPro" id="IPR036525">
    <property type="entry name" value="Tubulin/FtsZ_GTPase_sf"/>
</dbReference>
<feature type="domain" description="GYF" evidence="1">
    <location>
        <begin position="1178"/>
        <end position="1223"/>
    </location>
</feature>
<accession>A0ABW0L381</accession>
<dbReference type="Pfam" id="PF13809">
    <property type="entry name" value="Tubulin_2"/>
    <property type="match status" value="1"/>
</dbReference>
<gene>
    <name evidence="2" type="ORF">ACFPN5_10190</name>
</gene>